<evidence type="ECO:0000256" key="1">
    <source>
        <dbReference type="SAM" id="MobiDB-lite"/>
    </source>
</evidence>
<feature type="compositionally biased region" description="Basic and acidic residues" evidence="1">
    <location>
        <begin position="116"/>
        <end position="143"/>
    </location>
</feature>
<dbReference type="Proteomes" id="UP000479000">
    <property type="component" value="Unassembled WGS sequence"/>
</dbReference>
<keyword evidence="3" id="KW-1185">Reference proteome</keyword>
<proteinExistence type="predicted"/>
<name>A0A6H5H911_9HEMI</name>
<dbReference type="AlphaFoldDB" id="A0A6H5H911"/>
<evidence type="ECO:0000313" key="3">
    <source>
        <dbReference type="Proteomes" id="UP000479000"/>
    </source>
</evidence>
<reference evidence="2 3" key="1">
    <citation type="submission" date="2020-02" db="EMBL/GenBank/DDBJ databases">
        <authorList>
            <person name="Ferguson B K."/>
        </authorList>
    </citation>
    <scope>NUCLEOTIDE SEQUENCE [LARGE SCALE GENOMIC DNA]</scope>
</reference>
<accession>A0A6H5H911</accession>
<evidence type="ECO:0000313" key="2">
    <source>
        <dbReference type="EMBL" id="CAB0010041.1"/>
    </source>
</evidence>
<dbReference type="EMBL" id="CADCXU010022594">
    <property type="protein sequence ID" value="CAB0010041.1"/>
    <property type="molecule type" value="Genomic_DNA"/>
</dbReference>
<sequence length="143" mass="16142">MSVAIVASLREPVRWSAGTSSSTGPASRSTLAPFTIYDTIMIYIFRRITLSKGTYRDEDELEQVNPWSWESDELSPAAELTLCARLLWSIKHRRRRCTEGRPTPADNNYSSTFSSESDHSSRTPSCLEHRSSSARHDQKSSLD</sequence>
<protein>
    <submittedName>
        <fullName evidence="2">Uncharacterized protein</fullName>
    </submittedName>
</protein>
<gene>
    <name evidence="2" type="ORF">NTEN_LOCUS15106</name>
</gene>
<feature type="region of interest" description="Disordered" evidence="1">
    <location>
        <begin position="97"/>
        <end position="143"/>
    </location>
</feature>
<organism evidence="2 3">
    <name type="scientific">Nesidiocoris tenuis</name>
    <dbReference type="NCBI Taxonomy" id="355587"/>
    <lineage>
        <taxon>Eukaryota</taxon>
        <taxon>Metazoa</taxon>
        <taxon>Ecdysozoa</taxon>
        <taxon>Arthropoda</taxon>
        <taxon>Hexapoda</taxon>
        <taxon>Insecta</taxon>
        <taxon>Pterygota</taxon>
        <taxon>Neoptera</taxon>
        <taxon>Paraneoptera</taxon>
        <taxon>Hemiptera</taxon>
        <taxon>Heteroptera</taxon>
        <taxon>Panheteroptera</taxon>
        <taxon>Cimicomorpha</taxon>
        <taxon>Miridae</taxon>
        <taxon>Dicyphina</taxon>
        <taxon>Nesidiocoris</taxon>
    </lineage>
</organism>